<evidence type="ECO:0000313" key="1">
    <source>
        <dbReference type="EMBL" id="JAC06090.1"/>
    </source>
</evidence>
<reference evidence="1" key="2">
    <citation type="journal article" date="2014" name="BMC Genomics">
        <title>A genomic perspective to assessing quality of mass-reared SIT flies used in Mediterranean fruit fly (Ceratitis capitata) eradication in California.</title>
        <authorList>
            <person name="Calla B."/>
            <person name="Hall B."/>
            <person name="Hou S."/>
            <person name="Geib S.M."/>
        </authorList>
    </citation>
    <scope>NUCLEOTIDE SEQUENCE</scope>
</reference>
<name>W8CEB9_CERCA</name>
<organism evidence="1">
    <name type="scientific">Ceratitis capitata</name>
    <name type="common">Mediterranean fruit fly</name>
    <name type="synonym">Tephritis capitata</name>
    <dbReference type="NCBI Taxonomy" id="7213"/>
    <lineage>
        <taxon>Eukaryota</taxon>
        <taxon>Metazoa</taxon>
        <taxon>Ecdysozoa</taxon>
        <taxon>Arthropoda</taxon>
        <taxon>Hexapoda</taxon>
        <taxon>Insecta</taxon>
        <taxon>Pterygota</taxon>
        <taxon>Neoptera</taxon>
        <taxon>Endopterygota</taxon>
        <taxon>Diptera</taxon>
        <taxon>Brachycera</taxon>
        <taxon>Muscomorpha</taxon>
        <taxon>Tephritoidea</taxon>
        <taxon>Tephritidae</taxon>
        <taxon>Ceratitis</taxon>
        <taxon>Ceratitis</taxon>
    </lineage>
</organism>
<feature type="non-terminal residue" evidence="1">
    <location>
        <position position="1"/>
    </location>
</feature>
<protein>
    <submittedName>
        <fullName evidence="1">Uncharacterized protein</fullName>
    </submittedName>
</protein>
<accession>W8CEB9</accession>
<reference evidence="1" key="1">
    <citation type="submission" date="2013-07" db="EMBL/GenBank/DDBJ databases">
        <authorList>
            <person name="Geib S."/>
        </authorList>
    </citation>
    <scope>NUCLEOTIDE SEQUENCE</scope>
</reference>
<proteinExistence type="evidence at transcript level"/>
<dbReference type="AlphaFoldDB" id="W8CEB9"/>
<dbReference type="EMBL" id="GAMC01000466">
    <property type="protein sequence ID" value="JAC06090.1"/>
    <property type="molecule type" value="mRNA"/>
</dbReference>
<sequence length="129" mass="14991">EHKKAIRNNRSKKLEKKIFFFNKLTKRQPQRPCNNSVCSERTKIKIKTKKKNQNHSQHFANLSAHCACKAAKNVKKRTVAVRGLSPACCSRWRQRNKIHFGQMRAKALTCKRQNALNETKCRSGNDQKT</sequence>